<sequence length="87" mass="10079">MFEPEQQKQQFGENLEKYLAYHKGIEDELNRRQNFFMKGSPEQAVARRFLRRMVSTALAEKPELAERPIPSFDLDAEGKSCTNGLDT</sequence>
<organism evidence="1 2">
    <name type="scientific">Verticillium longisporum</name>
    <name type="common">Verticillium dahliae var. longisporum</name>
    <dbReference type="NCBI Taxonomy" id="100787"/>
    <lineage>
        <taxon>Eukaryota</taxon>
        <taxon>Fungi</taxon>
        <taxon>Dikarya</taxon>
        <taxon>Ascomycota</taxon>
        <taxon>Pezizomycotina</taxon>
        <taxon>Sordariomycetes</taxon>
        <taxon>Hypocreomycetidae</taxon>
        <taxon>Glomerellales</taxon>
        <taxon>Plectosphaerellaceae</taxon>
        <taxon>Verticillium</taxon>
    </lineage>
</organism>
<dbReference type="EMBL" id="CVQI01005557">
    <property type="protein sequence ID" value="CRK15025.1"/>
    <property type="molecule type" value="Genomic_DNA"/>
</dbReference>
<dbReference type="Proteomes" id="UP000045706">
    <property type="component" value="Unassembled WGS sequence"/>
</dbReference>
<evidence type="ECO:0000313" key="2">
    <source>
        <dbReference type="Proteomes" id="UP000045706"/>
    </source>
</evidence>
<dbReference type="AlphaFoldDB" id="A0A0G4L011"/>
<name>A0A0G4L011_VERLO</name>
<proteinExistence type="predicted"/>
<gene>
    <name evidence="1" type="ORF">BN1723_002186</name>
</gene>
<reference evidence="2" key="1">
    <citation type="submission" date="2015-05" db="EMBL/GenBank/DDBJ databases">
        <authorList>
            <person name="Fogelqvist Johan"/>
        </authorList>
    </citation>
    <scope>NUCLEOTIDE SEQUENCE [LARGE SCALE GENOMIC DNA]</scope>
</reference>
<accession>A0A0G4L011</accession>
<protein>
    <submittedName>
        <fullName evidence="1">Uncharacterized protein</fullName>
    </submittedName>
</protein>
<evidence type="ECO:0000313" key="1">
    <source>
        <dbReference type="EMBL" id="CRK15025.1"/>
    </source>
</evidence>